<organism evidence="1 2">
    <name type="scientific">Dendrothele bispora (strain CBS 962.96)</name>
    <dbReference type="NCBI Taxonomy" id="1314807"/>
    <lineage>
        <taxon>Eukaryota</taxon>
        <taxon>Fungi</taxon>
        <taxon>Dikarya</taxon>
        <taxon>Basidiomycota</taxon>
        <taxon>Agaricomycotina</taxon>
        <taxon>Agaricomycetes</taxon>
        <taxon>Agaricomycetidae</taxon>
        <taxon>Agaricales</taxon>
        <taxon>Agaricales incertae sedis</taxon>
        <taxon>Dendrothele</taxon>
    </lineage>
</organism>
<proteinExistence type="predicted"/>
<sequence>MSQICYPYEPLYIMGGFIGAGGADGDEEALGDGVYSNIGGAINGAIGGAIGGAQGGTPVSLSAISFTAERARFAQAVVSVAAHLHTTSAPWFLLRPDEPVRGDDENTPLFRILSAKTTALWYFKSMSSPGRCTALSINPSLTRILKEILQNQKLGTVLAL</sequence>
<protein>
    <submittedName>
        <fullName evidence="1">Uncharacterized protein</fullName>
    </submittedName>
</protein>
<evidence type="ECO:0000313" key="2">
    <source>
        <dbReference type="Proteomes" id="UP000297245"/>
    </source>
</evidence>
<evidence type="ECO:0000313" key="1">
    <source>
        <dbReference type="EMBL" id="THU91792.1"/>
    </source>
</evidence>
<accession>A0A4S8LQQ3</accession>
<reference evidence="1 2" key="1">
    <citation type="journal article" date="2019" name="Nat. Ecol. Evol.">
        <title>Megaphylogeny resolves global patterns of mushroom evolution.</title>
        <authorList>
            <person name="Varga T."/>
            <person name="Krizsan K."/>
            <person name="Foldi C."/>
            <person name="Dima B."/>
            <person name="Sanchez-Garcia M."/>
            <person name="Sanchez-Ramirez S."/>
            <person name="Szollosi G.J."/>
            <person name="Szarkandi J.G."/>
            <person name="Papp V."/>
            <person name="Albert L."/>
            <person name="Andreopoulos W."/>
            <person name="Angelini C."/>
            <person name="Antonin V."/>
            <person name="Barry K.W."/>
            <person name="Bougher N.L."/>
            <person name="Buchanan P."/>
            <person name="Buyck B."/>
            <person name="Bense V."/>
            <person name="Catcheside P."/>
            <person name="Chovatia M."/>
            <person name="Cooper J."/>
            <person name="Damon W."/>
            <person name="Desjardin D."/>
            <person name="Finy P."/>
            <person name="Geml J."/>
            <person name="Haridas S."/>
            <person name="Hughes K."/>
            <person name="Justo A."/>
            <person name="Karasinski D."/>
            <person name="Kautmanova I."/>
            <person name="Kiss B."/>
            <person name="Kocsube S."/>
            <person name="Kotiranta H."/>
            <person name="LaButti K.M."/>
            <person name="Lechner B.E."/>
            <person name="Liimatainen K."/>
            <person name="Lipzen A."/>
            <person name="Lukacs Z."/>
            <person name="Mihaltcheva S."/>
            <person name="Morgado L.N."/>
            <person name="Niskanen T."/>
            <person name="Noordeloos M.E."/>
            <person name="Ohm R.A."/>
            <person name="Ortiz-Santana B."/>
            <person name="Ovrebo C."/>
            <person name="Racz N."/>
            <person name="Riley R."/>
            <person name="Savchenko A."/>
            <person name="Shiryaev A."/>
            <person name="Soop K."/>
            <person name="Spirin V."/>
            <person name="Szebenyi C."/>
            <person name="Tomsovsky M."/>
            <person name="Tulloss R.E."/>
            <person name="Uehling J."/>
            <person name="Grigoriev I.V."/>
            <person name="Vagvolgyi C."/>
            <person name="Papp T."/>
            <person name="Martin F.M."/>
            <person name="Miettinen O."/>
            <person name="Hibbett D.S."/>
            <person name="Nagy L.G."/>
        </authorList>
    </citation>
    <scope>NUCLEOTIDE SEQUENCE [LARGE SCALE GENOMIC DNA]</scope>
    <source>
        <strain evidence="1 2">CBS 962.96</strain>
    </source>
</reference>
<dbReference type="AlphaFoldDB" id="A0A4S8LQQ3"/>
<name>A0A4S8LQQ3_DENBC</name>
<keyword evidence="2" id="KW-1185">Reference proteome</keyword>
<gene>
    <name evidence="1" type="ORF">K435DRAFT_800986</name>
</gene>
<dbReference type="EMBL" id="ML179297">
    <property type="protein sequence ID" value="THU91792.1"/>
    <property type="molecule type" value="Genomic_DNA"/>
</dbReference>
<dbReference type="Proteomes" id="UP000297245">
    <property type="component" value="Unassembled WGS sequence"/>
</dbReference>